<feature type="domain" description="FAD-binding FR-type" evidence="4">
    <location>
        <begin position="328"/>
        <end position="434"/>
    </location>
</feature>
<keyword evidence="1" id="KW-0001">2Fe-2S</keyword>
<dbReference type="Pfam" id="PF00175">
    <property type="entry name" value="NAD_binding_1"/>
    <property type="match status" value="1"/>
</dbReference>
<dbReference type="InterPro" id="IPR012349">
    <property type="entry name" value="Split_barrel_FMN-bd"/>
</dbReference>
<feature type="domain" description="2Fe-2S ferredoxin-type" evidence="3">
    <location>
        <begin position="592"/>
        <end position="679"/>
    </location>
</feature>
<dbReference type="CDD" id="cd00207">
    <property type="entry name" value="fer2"/>
    <property type="match status" value="1"/>
</dbReference>
<accession>A0AAD7XEN7</accession>
<proteinExistence type="predicted"/>
<dbReference type="AlphaFoldDB" id="A0AAD7XEN7"/>
<protein>
    <submittedName>
        <fullName evidence="5">Uncharacterized protein</fullName>
    </submittedName>
</protein>
<dbReference type="SUPFAM" id="SSF50475">
    <property type="entry name" value="FMN-binding split barrel"/>
    <property type="match status" value="1"/>
</dbReference>
<dbReference type="SUPFAM" id="SSF52343">
    <property type="entry name" value="Ferredoxin reductase-like, C-terminal NADP-linked domain"/>
    <property type="match status" value="1"/>
</dbReference>
<dbReference type="Proteomes" id="UP001230188">
    <property type="component" value="Unassembled WGS sequence"/>
</dbReference>
<evidence type="ECO:0000259" key="3">
    <source>
        <dbReference type="PROSITE" id="PS51085"/>
    </source>
</evidence>
<sequence length="679" mass="75081">MVEAVVGWEASPFHEGEWAVQEKLGVREQMEVFARKVVRRYMNAQHREFYGLLDFVIVGYEEGGWPWCTILTGKAGFIETPDPLTMKIRTRNKSFSPKIGTRLGLLGIQLSTRRRNRLAATVRSVDEDGLTLGVDQSFGNCPQYIQLRETSHVVVSSSSSSSNEKEAISRLGDRERALIAKSDTLFVASCVPGEGVDRGADASHRGGRQGFCHVAGETRLSIPDFPGNNHYNTLGNFWVNPKAGLLFVDFENGDMLQLVGTVELEWEGDAVETFKGADRLWHLEMSEGKWSSVDLRWQTLPHYWSPNSLMTGVWEEAEAALRAKRKRESWRPFEVVETVAESADITSFYLAPKDGDSVLGFQAGQFLTIKIPCDVTPKNWLVRTYTVSNAPDEADFYRISVKRDGVASGILHDKFTTRGASLETKAPRGAFTFDAADPRPAVLLAGGVGVTPMISMLRHGVREGHRMRYQRKCFFITSFRTEGQRAFHKEALELKASARDPDAITVVSLISSKDGRLSKKILQAILPLDDYHYFLCGPPSFSQAVYDILRNELGARDASIFSEAFGPASIERVPDDGAVGVAADQPPAAASAHVVFARSKFEIQWTPKDGTLLDLAEMHGIQPDFGCRLGNCGTCLAKINNGAVTYAGYNTPVYDIEDTSKFCLICQAVPAVDTLELDL</sequence>
<dbReference type="GO" id="GO:0051537">
    <property type="term" value="F:2 iron, 2 sulfur cluster binding"/>
    <property type="evidence" value="ECO:0007669"/>
    <property type="project" value="UniProtKB-KW"/>
</dbReference>
<dbReference type="InterPro" id="IPR036010">
    <property type="entry name" value="2Fe-2S_ferredoxin-like_sf"/>
</dbReference>
<organism evidence="5 6">
    <name type="scientific">Chrysophaeum taylorii</name>
    <dbReference type="NCBI Taxonomy" id="2483200"/>
    <lineage>
        <taxon>Eukaryota</taxon>
        <taxon>Sar</taxon>
        <taxon>Stramenopiles</taxon>
        <taxon>Ochrophyta</taxon>
        <taxon>Pelagophyceae</taxon>
        <taxon>Pelagomonadales</taxon>
        <taxon>Pelagomonadaceae</taxon>
        <taxon>Chrysophaeum</taxon>
    </lineage>
</organism>
<dbReference type="InterPro" id="IPR001041">
    <property type="entry name" value="2Fe-2S_ferredoxin-type"/>
</dbReference>
<dbReference type="InterPro" id="IPR012675">
    <property type="entry name" value="Beta-grasp_dom_sf"/>
</dbReference>
<name>A0AAD7XEN7_9STRA</name>
<dbReference type="Gene3D" id="2.40.30.10">
    <property type="entry name" value="Translation factors"/>
    <property type="match status" value="1"/>
</dbReference>
<dbReference type="SUPFAM" id="SSF54292">
    <property type="entry name" value="2Fe-2S ferredoxin-like"/>
    <property type="match status" value="1"/>
</dbReference>
<keyword evidence="6" id="KW-1185">Reference proteome</keyword>
<dbReference type="PANTHER" id="PTHR42815">
    <property type="entry name" value="FAD-BINDING, PUTATIVE (AFU_ORTHOLOGUE AFUA_6G07600)-RELATED"/>
    <property type="match status" value="1"/>
</dbReference>
<dbReference type="Gene3D" id="2.30.110.10">
    <property type="entry name" value="Electron Transport, Fmn-binding Protein, Chain A"/>
    <property type="match status" value="1"/>
</dbReference>
<evidence type="ECO:0000313" key="6">
    <source>
        <dbReference type="Proteomes" id="UP001230188"/>
    </source>
</evidence>
<dbReference type="CDD" id="cd06184">
    <property type="entry name" value="flavohem_like_fad_nad_binding"/>
    <property type="match status" value="1"/>
</dbReference>
<dbReference type="InterPro" id="IPR001433">
    <property type="entry name" value="OxRdtase_FAD/NAD-bd"/>
</dbReference>
<gene>
    <name evidence="5" type="ORF">CTAYLR_003029</name>
</gene>
<evidence type="ECO:0000256" key="1">
    <source>
        <dbReference type="ARBA" id="ARBA00022714"/>
    </source>
</evidence>
<dbReference type="PROSITE" id="PS00197">
    <property type="entry name" value="2FE2S_FER_1"/>
    <property type="match status" value="1"/>
</dbReference>
<keyword evidence="2" id="KW-0411">Iron-sulfur</keyword>
<reference evidence="5" key="1">
    <citation type="submission" date="2023-01" db="EMBL/GenBank/DDBJ databases">
        <title>Metagenome sequencing of chrysophaentin producing Chrysophaeum taylorii.</title>
        <authorList>
            <person name="Davison J."/>
            <person name="Bewley C."/>
        </authorList>
    </citation>
    <scope>NUCLEOTIDE SEQUENCE</scope>
    <source>
        <strain evidence="5">NIES-1699</strain>
    </source>
</reference>
<keyword evidence="1" id="KW-0408">Iron</keyword>
<evidence type="ECO:0000259" key="4">
    <source>
        <dbReference type="PROSITE" id="PS51384"/>
    </source>
</evidence>
<dbReference type="PRINTS" id="PR00410">
    <property type="entry name" value="PHEHYDRXLASE"/>
</dbReference>
<evidence type="ECO:0000313" key="5">
    <source>
        <dbReference type="EMBL" id="KAJ8598407.1"/>
    </source>
</evidence>
<dbReference type="InterPro" id="IPR039261">
    <property type="entry name" value="FNR_nucleotide-bd"/>
</dbReference>
<dbReference type="PANTHER" id="PTHR42815:SF2">
    <property type="entry name" value="FAD-BINDING, PUTATIVE (AFU_ORTHOLOGUE AFUA_6G07600)-RELATED"/>
    <property type="match status" value="1"/>
</dbReference>
<dbReference type="Pfam" id="PF00970">
    <property type="entry name" value="FAD_binding_6"/>
    <property type="match status" value="1"/>
</dbReference>
<dbReference type="Pfam" id="PF00111">
    <property type="entry name" value="Fer2"/>
    <property type="match status" value="1"/>
</dbReference>
<dbReference type="InterPro" id="IPR017927">
    <property type="entry name" value="FAD-bd_FR_type"/>
</dbReference>
<dbReference type="GO" id="GO:0016491">
    <property type="term" value="F:oxidoreductase activity"/>
    <property type="evidence" value="ECO:0007669"/>
    <property type="project" value="InterPro"/>
</dbReference>
<dbReference type="PROSITE" id="PS51384">
    <property type="entry name" value="FAD_FR"/>
    <property type="match status" value="1"/>
</dbReference>
<dbReference type="Gene3D" id="3.40.50.80">
    <property type="entry name" value="Nucleotide-binding domain of ferredoxin-NADP reductase (FNR) module"/>
    <property type="match status" value="1"/>
</dbReference>
<dbReference type="InterPro" id="IPR008333">
    <property type="entry name" value="Cbr1-like_FAD-bd_dom"/>
</dbReference>
<dbReference type="PROSITE" id="PS51085">
    <property type="entry name" value="2FE2S_FER_2"/>
    <property type="match status" value="1"/>
</dbReference>
<evidence type="ECO:0000256" key="2">
    <source>
        <dbReference type="ARBA" id="ARBA00023014"/>
    </source>
</evidence>
<dbReference type="InterPro" id="IPR006058">
    <property type="entry name" value="2Fe2S_fd_BS"/>
</dbReference>
<dbReference type="EMBL" id="JAQMWT010000675">
    <property type="protein sequence ID" value="KAJ8598407.1"/>
    <property type="molecule type" value="Genomic_DNA"/>
</dbReference>
<dbReference type="SUPFAM" id="SSF63380">
    <property type="entry name" value="Riboflavin synthase domain-like"/>
    <property type="match status" value="1"/>
</dbReference>
<comment type="caution">
    <text evidence="5">The sequence shown here is derived from an EMBL/GenBank/DDBJ whole genome shotgun (WGS) entry which is preliminary data.</text>
</comment>
<keyword evidence="1" id="KW-0479">Metal-binding</keyword>
<dbReference type="Gene3D" id="3.10.20.30">
    <property type="match status" value="1"/>
</dbReference>
<dbReference type="InterPro" id="IPR017938">
    <property type="entry name" value="Riboflavin_synthase-like_b-brl"/>
</dbReference>